<dbReference type="Pfam" id="PF20434">
    <property type="entry name" value="BD-FAE"/>
    <property type="match status" value="1"/>
</dbReference>
<evidence type="ECO:0000313" key="3">
    <source>
        <dbReference type="EMBL" id="MSS14456.1"/>
    </source>
</evidence>
<proteinExistence type="predicted"/>
<dbReference type="InterPro" id="IPR049492">
    <property type="entry name" value="BD-FAE-like_dom"/>
</dbReference>
<protein>
    <submittedName>
        <fullName evidence="3">Alpha/beta hydrolase</fullName>
    </submittedName>
</protein>
<dbReference type="PANTHER" id="PTHR48081">
    <property type="entry name" value="AB HYDROLASE SUPERFAMILY PROTEIN C4A8.06C"/>
    <property type="match status" value="1"/>
</dbReference>
<dbReference type="Proteomes" id="UP000481852">
    <property type="component" value="Unassembled WGS sequence"/>
</dbReference>
<keyword evidence="1 3" id="KW-0378">Hydrolase</keyword>
<dbReference type="SUPFAM" id="SSF53474">
    <property type="entry name" value="alpha/beta-Hydrolases"/>
    <property type="match status" value="1"/>
</dbReference>
<dbReference type="AlphaFoldDB" id="A0A6L5X683"/>
<keyword evidence="4" id="KW-1185">Reference proteome</keyword>
<dbReference type="RefSeq" id="WP_154524258.1">
    <property type="nucleotide sequence ID" value="NZ_VULZ01000004.1"/>
</dbReference>
<evidence type="ECO:0000256" key="1">
    <source>
        <dbReference type="ARBA" id="ARBA00022801"/>
    </source>
</evidence>
<dbReference type="EMBL" id="VULZ01000004">
    <property type="protein sequence ID" value="MSS14456.1"/>
    <property type="molecule type" value="Genomic_DNA"/>
</dbReference>
<dbReference type="InterPro" id="IPR050300">
    <property type="entry name" value="GDXG_lipolytic_enzyme"/>
</dbReference>
<dbReference type="PANTHER" id="PTHR48081:SF13">
    <property type="entry name" value="ALPHA_BETA HYDROLASE"/>
    <property type="match status" value="1"/>
</dbReference>
<accession>A0A6L5X683</accession>
<reference evidence="3 4" key="1">
    <citation type="submission" date="2019-08" db="EMBL/GenBank/DDBJ databases">
        <title>In-depth cultivation of the pig gut microbiome towards novel bacterial diversity and tailored functional studies.</title>
        <authorList>
            <person name="Wylensek D."/>
            <person name="Hitch T.C.A."/>
            <person name="Clavel T."/>
        </authorList>
    </citation>
    <scope>NUCLEOTIDE SEQUENCE [LARGE SCALE GENOMIC DNA]</scope>
    <source>
        <strain evidence="3 4">Oil+RF-744-WCA-WT-11</strain>
    </source>
</reference>
<comment type="caution">
    <text evidence="3">The sequence shown here is derived from an EMBL/GenBank/DDBJ whole genome shotgun (WGS) entry which is preliminary data.</text>
</comment>
<dbReference type="Gene3D" id="3.40.50.1820">
    <property type="entry name" value="alpha/beta hydrolase"/>
    <property type="match status" value="1"/>
</dbReference>
<sequence length="296" mass="33764">MKKVIHIRKTEPVVLQCTDLVFCQKPYWCNATRYQLKLSILHPRMFFSYDEKVKKQPCIVFLAGGGWTEVDHNVWLPELVYYVKHGYIVASVSYSLPATWFFREMLTDIKQSIRYLRAHAEEWNIDPERIAVMGESAGGHLAAMTAVTGGMEEYESGDYLDQSSEVKAAVCFYPAVDMYHFAAPGTGDFPDQSLLRGHLQPQSVAAGVPYLKEYPELGREMDPRTFIQSHTPPFLILHGSDDSQVPEQHSELLYQKLIESGVHADFYEIQDVDHADAAFIQPEVKDLVLDFLRNNL</sequence>
<organism evidence="3 4">
    <name type="scientific">Porcincola intestinalis</name>
    <dbReference type="NCBI Taxonomy" id="2606632"/>
    <lineage>
        <taxon>Bacteria</taxon>
        <taxon>Bacillati</taxon>
        <taxon>Bacillota</taxon>
        <taxon>Clostridia</taxon>
        <taxon>Lachnospirales</taxon>
        <taxon>Lachnospiraceae</taxon>
        <taxon>Porcincola</taxon>
    </lineage>
</organism>
<gene>
    <name evidence="3" type="ORF">FYJ35_05270</name>
</gene>
<dbReference type="InterPro" id="IPR029058">
    <property type="entry name" value="AB_hydrolase_fold"/>
</dbReference>
<name>A0A6L5X683_9FIRM</name>
<dbReference type="GO" id="GO:0016787">
    <property type="term" value="F:hydrolase activity"/>
    <property type="evidence" value="ECO:0007669"/>
    <property type="project" value="UniProtKB-KW"/>
</dbReference>
<evidence type="ECO:0000313" key="4">
    <source>
        <dbReference type="Proteomes" id="UP000481852"/>
    </source>
</evidence>
<feature type="domain" description="BD-FAE-like" evidence="2">
    <location>
        <begin position="52"/>
        <end position="257"/>
    </location>
</feature>
<evidence type="ECO:0000259" key="2">
    <source>
        <dbReference type="Pfam" id="PF20434"/>
    </source>
</evidence>